<evidence type="ECO:0000256" key="1">
    <source>
        <dbReference type="ARBA" id="ARBA00009743"/>
    </source>
</evidence>
<keyword evidence="4" id="KW-1015">Disulfide bond</keyword>
<dbReference type="InterPro" id="IPR013785">
    <property type="entry name" value="Aldolase_TIM"/>
</dbReference>
<comment type="caution">
    <text evidence="6">The sequence shown here is derived from an EMBL/GenBank/DDBJ whole genome shotgun (WGS) entry which is preliminary data.</text>
</comment>
<accession>A0AAN9A466</accession>
<feature type="chain" id="PRO_5042997098" description="Alpha-galactosidase" evidence="5">
    <location>
        <begin position="21"/>
        <end position="135"/>
    </location>
</feature>
<dbReference type="SUPFAM" id="SSF51445">
    <property type="entry name" value="(Trans)glycosidases"/>
    <property type="match status" value="1"/>
</dbReference>
<dbReference type="PRINTS" id="PR00740">
    <property type="entry name" value="GLHYDRLASE27"/>
</dbReference>
<dbReference type="AlphaFoldDB" id="A0AAN9A466"/>
<dbReference type="GO" id="GO:0009311">
    <property type="term" value="P:oligosaccharide metabolic process"/>
    <property type="evidence" value="ECO:0007669"/>
    <property type="project" value="TreeGrafter"/>
</dbReference>
<keyword evidence="3 4" id="KW-0326">Glycosidase</keyword>
<feature type="signal peptide" evidence="5">
    <location>
        <begin position="1"/>
        <end position="20"/>
    </location>
</feature>
<protein>
    <recommendedName>
        <fullName evidence="4">Alpha-galactosidase</fullName>
        <ecNumber evidence="4">3.2.1.-</ecNumber>
    </recommendedName>
</protein>
<dbReference type="PANTHER" id="PTHR11452">
    <property type="entry name" value="ALPHA-GALACTOSIDASE/ALPHA-N-ACETYLGALACTOSAMINIDASE"/>
    <property type="match status" value="1"/>
</dbReference>
<evidence type="ECO:0000256" key="4">
    <source>
        <dbReference type="RuleBase" id="RU361168"/>
    </source>
</evidence>
<dbReference type="GO" id="GO:0005737">
    <property type="term" value="C:cytoplasm"/>
    <property type="evidence" value="ECO:0007669"/>
    <property type="project" value="TreeGrafter"/>
</dbReference>
<comment type="similarity">
    <text evidence="1 4">Belongs to the glycosyl hydrolase 27 family.</text>
</comment>
<dbReference type="EC" id="3.2.1.-" evidence="4"/>
<proteinExistence type="inferred from homology"/>
<dbReference type="InterPro" id="IPR000111">
    <property type="entry name" value="Glyco_hydro_27/36_CS"/>
</dbReference>
<dbReference type="Gene3D" id="3.20.20.70">
    <property type="entry name" value="Aldolase class I"/>
    <property type="match status" value="1"/>
</dbReference>
<dbReference type="InterPro" id="IPR002241">
    <property type="entry name" value="Glyco_hydro_27"/>
</dbReference>
<keyword evidence="2 4" id="KW-0378">Hydrolase</keyword>
<dbReference type="InterPro" id="IPR017853">
    <property type="entry name" value="GH"/>
</dbReference>
<dbReference type="GO" id="GO:0016139">
    <property type="term" value="P:glycoside catabolic process"/>
    <property type="evidence" value="ECO:0007669"/>
    <property type="project" value="TreeGrafter"/>
</dbReference>
<name>A0AAN9A466_HALRR</name>
<reference evidence="6 7" key="1">
    <citation type="submission" date="2023-11" db="EMBL/GenBank/DDBJ databases">
        <title>Halocaridina rubra genome assembly.</title>
        <authorList>
            <person name="Smith C."/>
        </authorList>
    </citation>
    <scope>NUCLEOTIDE SEQUENCE [LARGE SCALE GENOMIC DNA]</scope>
    <source>
        <strain evidence="6">EP-1</strain>
        <tissue evidence="6">Whole</tissue>
    </source>
</reference>
<keyword evidence="7" id="KW-1185">Reference proteome</keyword>
<dbReference type="PANTHER" id="PTHR11452:SF86">
    <property type="entry name" value="ALPHA-GALACTOSIDASE"/>
    <property type="match status" value="1"/>
</dbReference>
<evidence type="ECO:0000313" key="6">
    <source>
        <dbReference type="EMBL" id="KAK7080046.1"/>
    </source>
</evidence>
<dbReference type="GO" id="GO:0004557">
    <property type="term" value="F:alpha-galactosidase activity"/>
    <property type="evidence" value="ECO:0007669"/>
    <property type="project" value="TreeGrafter"/>
</dbReference>
<dbReference type="Proteomes" id="UP001381693">
    <property type="component" value="Unassembled WGS sequence"/>
</dbReference>
<comment type="subunit">
    <text evidence="4">Homodimer.</text>
</comment>
<evidence type="ECO:0000313" key="7">
    <source>
        <dbReference type="Proteomes" id="UP001381693"/>
    </source>
</evidence>
<dbReference type="Pfam" id="PF16499">
    <property type="entry name" value="Melibiase_2"/>
    <property type="match status" value="1"/>
</dbReference>
<dbReference type="PROSITE" id="PS00512">
    <property type="entry name" value="ALPHA_GALACTOSIDASE"/>
    <property type="match status" value="1"/>
</dbReference>
<evidence type="ECO:0000256" key="5">
    <source>
        <dbReference type="SAM" id="SignalP"/>
    </source>
</evidence>
<evidence type="ECO:0000256" key="2">
    <source>
        <dbReference type="ARBA" id="ARBA00022801"/>
    </source>
</evidence>
<keyword evidence="5" id="KW-0732">Signal</keyword>
<gene>
    <name evidence="6" type="ORF">SK128_014488</name>
</gene>
<evidence type="ECO:0000256" key="3">
    <source>
        <dbReference type="ARBA" id="ARBA00023295"/>
    </source>
</evidence>
<dbReference type="EMBL" id="JAXCGZ010006163">
    <property type="protein sequence ID" value="KAK7080046.1"/>
    <property type="molecule type" value="Genomic_DNA"/>
</dbReference>
<organism evidence="6 7">
    <name type="scientific">Halocaridina rubra</name>
    <name type="common">Hawaiian red shrimp</name>
    <dbReference type="NCBI Taxonomy" id="373956"/>
    <lineage>
        <taxon>Eukaryota</taxon>
        <taxon>Metazoa</taxon>
        <taxon>Ecdysozoa</taxon>
        <taxon>Arthropoda</taxon>
        <taxon>Crustacea</taxon>
        <taxon>Multicrustacea</taxon>
        <taxon>Malacostraca</taxon>
        <taxon>Eumalacostraca</taxon>
        <taxon>Eucarida</taxon>
        <taxon>Decapoda</taxon>
        <taxon>Pleocyemata</taxon>
        <taxon>Caridea</taxon>
        <taxon>Atyoidea</taxon>
        <taxon>Atyidae</taxon>
        <taxon>Halocaridina</taxon>
    </lineage>
</organism>
<sequence>MSKLTISLITFLGFLAIASGLDNGLARTPPMGWLAWERFRCNTDCANDPDNCISENLFMKMADLIVSEGYAAVGYNTVSMDDCWLAKERDVNGKLQPDPDRFPSGVKGLADYIHSKGLWKFYLWRFSRDSWSLAN</sequence>